<dbReference type="EMBL" id="JBEAFC010000011">
    <property type="protein sequence ID" value="KAL1535469.1"/>
    <property type="molecule type" value="Genomic_DNA"/>
</dbReference>
<feature type="region of interest" description="Disordered" evidence="1">
    <location>
        <begin position="150"/>
        <end position="253"/>
    </location>
</feature>
<dbReference type="Pfam" id="PF25597">
    <property type="entry name" value="SH3_retrovirus"/>
    <property type="match status" value="1"/>
</dbReference>
<feature type="domain" description="Retroviral polymerase SH3-like" evidence="3">
    <location>
        <begin position="59"/>
        <end position="117"/>
    </location>
</feature>
<sequence length="803" mass="89678">MGLAMLGQAALPSSFWDDAFVTAAFLINRIPSKVLQFVSPYQKLFNVKPDYHILKVFGCLCYPFLRPYNKHKLQYRSDAATFLGYSSSHKGYKALLPSGKVVVTRDIVFDELQFPQRIQSFPPITDKHTPFHYSPSPLVTLSPSSYNLPTTYQQSTQYSTSPAASFSHQDPPTPQTSAQNSSADHILSAQNSPTDNPPTQISFHPQISSPVSNYQQPALFPDPPTNHHDHHSNPPSTHIPPIDSPSAQNTSSTHPMITRAKAGVFKPKLLIAVLPSSLLPKSASIALLIPVWKQAMLDEFLALLKNHTWTLTELPPGKNLIGCTWIFRIKRFSDGAIARHKARLVAQGFSQQPGFDYFETFSPVVKPNTIRIILSLATSANWSITHLDVNNAFLHGDLEEEIYMKQPPGFEQGSPNLVCKLNKSLYGLKQASRAWFFTVHSVLISLGFSQSKADASFFYRSLNGKVIYLLIYVDDILITGNSPSCIQEVIDKMSSYFSLKNLGEVQTFLGIEVSKTDQGIHLNQSTYIRELLSKLNMLDAKGISTPMLSSPHLNKSDGNPTPDGKLYRSTVGALQYATISRPEISYSVNKVSQYMASPLDTHWKAVKRILRYLAGTIDYGLHIRRSNNMVSAFCDSDWASDLDDRKSVTGYCTFLGSNLISWCSKKQSVISRSSTEAEYRSLAHAASEVTWIMSLLSEINMLPLKPPTIWVDNLSAISLASNPVLHACTKHIELDVHFVRDKVLAKQLDLRHVPSIDQVADILTKPLSLQFFTRLRNKLGICSLSTLELRGRDRRKIKEEITH</sequence>
<evidence type="ECO:0000313" key="5">
    <source>
        <dbReference type="Proteomes" id="UP001567538"/>
    </source>
</evidence>
<protein>
    <recommendedName>
        <fullName evidence="6">Reverse transcriptase Ty1/copia-type domain-containing protein</fullName>
    </recommendedName>
</protein>
<dbReference type="InterPro" id="IPR057670">
    <property type="entry name" value="SH3_retrovirus"/>
</dbReference>
<evidence type="ECO:0000259" key="2">
    <source>
        <dbReference type="Pfam" id="PF07727"/>
    </source>
</evidence>
<comment type="caution">
    <text evidence="4">The sequence shown here is derived from an EMBL/GenBank/DDBJ whole genome shotgun (WGS) entry which is preliminary data.</text>
</comment>
<organism evidence="4 5">
    <name type="scientific">Salvia divinorum</name>
    <name type="common">Maria pastora</name>
    <name type="synonym">Diviner's sage</name>
    <dbReference type="NCBI Taxonomy" id="28513"/>
    <lineage>
        <taxon>Eukaryota</taxon>
        <taxon>Viridiplantae</taxon>
        <taxon>Streptophyta</taxon>
        <taxon>Embryophyta</taxon>
        <taxon>Tracheophyta</taxon>
        <taxon>Spermatophyta</taxon>
        <taxon>Magnoliopsida</taxon>
        <taxon>eudicotyledons</taxon>
        <taxon>Gunneridae</taxon>
        <taxon>Pentapetalae</taxon>
        <taxon>asterids</taxon>
        <taxon>lamiids</taxon>
        <taxon>Lamiales</taxon>
        <taxon>Lamiaceae</taxon>
        <taxon>Nepetoideae</taxon>
        <taxon>Mentheae</taxon>
        <taxon>Salviinae</taxon>
        <taxon>Salvia</taxon>
        <taxon>Salvia subgen. Calosphace</taxon>
    </lineage>
</organism>
<dbReference type="InterPro" id="IPR043502">
    <property type="entry name" value="DNA/RNA_pol_sf"/>
</dbReference>
<reference evidence="4 5" key="1">
    <citation type="submission" date="2024-06" db="EMBL/GenBank/DDBJ databases">
        <title>A chromosome level genome sequence of Diviner's sage (Salvia divinorum).</title>
        <authorList>
            <person name="Ford S.A."/>
            <person name="Ro D.-K."/>
            <person name="Ness R.W."/>
            <person name="Phillips M.A."/>
        </authorList>
    </citation>
    <scope>NUCLEOTIDE SEQUENCE [LARGE SCALE GENOMIC DNA]</scope>
    <source>
        <strain evidence="4">SAF-2024a</strain>
        <tissue evidence="4">Leaf</tissue>
    </source>
</reference>
<dbReference type="Pfam" id="PF07727">
    <property type="entry name" value="RVT_2"/>
    <property type="match status" value="1"/>
</dbReference>
<dbReference type="CDD" id="cd09272">
    <property type="entry name" value="RNase_HI_RT_Ty1"/>
    <property type="match status" value="1"/>
</dbReference>
<feature type="domain" description="Reverse transcriptase Ty1/copia-type" evidence="2">
    <location>
        <begin position="306"/>
        <end position="548"/>
    </location>
</feature>
<dbReference type="SUPFAM" id="SSF56672">
    <property type="entry name" value="DNA/RNA polymerases"/>
    <property type="match status" value="1"/>
</dbReference>
<dbReference type="PANTHER" id="PTHR11439">
    <property type="entry name" value="GAG-POL-RELATED RETROTRANSPOSON"/>
    <property type="match status" value="1"/>
</dbReference>
<dbReference type="AlphaFoldDB" id="A0ABD1FUF0"/>
<accession>A0ABD1FUF0</accession>
<evidence type="ECO:0000259" key="3">
    <source>
        <dbReference type="Pfam" id="PF25597"/>
    </source>
</evidence>
<keyword evidence="5" id="KW-1185">Reference proteome</keyword>
<name>A0ABD1FUF0_SALDI</name>
<dbReference type="InterPro" id="IPR013103">
    <property type="entry name" value="RVT_2"/>
</dbReference>
<dbReference type="PANTHER" id="PTHR11439:SF455">
    <property type="entry name" value="RLK (RECEPTOR-LIKE PROTEIN KINASE) 8, PUTATIVE-RELATED"/>
    <property type="match status" value="1"/>
</dbReference>
<gene>
    <name evidence="4" type="ORF">AAHA92_28244</name>
</gene>
<evidence type="ECO:0000256" key="1">
    <source>
        <dbReference type="SAM" id="MobiDB-lite"/>
    </source>
</evidence>
<feature type="compositionally biased region" description="Polar residues" evidence="1">
    <location>
        <begin position="166"/>
        <end position="216"/>
    </location>
</feature>
<proteinExistence type="predicted"/>
<dbReference type="Proteomes" id="UP001567538">
    <property type="component" value="Unassembled WGS sequence"/>
</dbReference>
<feature type="compositionally biased region" description="Low complexity" evidence="1">
    <location>
        <begin position="150"/>
        <end position="165"/>
    </location>
</feature>
<evidence type="ECO:0008006" key="6">
    <source>
        <dbReference type="Google" id="ProtNLM"/>
    </source>
</evidence>
<evidence type="ECO:0000313" key="4">
    <source>
        <dbReference type="EMBL" id="KAL1535469.1"/>
    </source>
</evidence>